<protein>
    <submittedName>
        <fullName evidence="2">Uncharacterized protein</fullName>
    </submittedName>
</protein>
<gene>
    <name evidence="2" type="ORF">FA13DRAFT_1785688</name>
</gene>
<dbReference type="EMBL" id="QPFP01000003">
    <property type="protein sequence ID" value="TEB37792.1"/>
    <property type="molecule type" value="Genomic_DNA"/>
</dbReference>
<evidence type="ECO:0000313" key="3">
    <source>
        <dbReference type="Proteomes" id="UP000298030"/>
    </source>
</evidence>
<dbReference type="Proteomes" id="UP000298030">
    <property type="component" value="Unassembled WGS sequence"/>
</dbReference>
<sequence length="133" mass="15113">MSTANAQCLLDNLNDVVEALRMSYVAAQREVARMADVAEGLQQELFISEIEEGALRERVAELGWRLKDATGSRWETLHVTEDPATFIRTSYWICPQSGDLMKEVRSETRVVPRNVLVLEELDLETIARRFSSV</sequence>
<dbReference type="AlphaFoldDB" id="A0A4Y7TW00"/>
<proteinExistence type="predicted"/>
<name>A0A4Y7TW00_COPMI</name>
<reference evidence="2 3" key="1">
    <citation type="journal article" date="2019" name="Nat. Ecol. Evol.">
        <title>Megaphylogeny resolves global patterns of mushroom evolution.</title>
        <authorList>
            <person name="Varga T."/>
            <person name="Krizsan K."/>
            <person name="Foldi C."/>
            <person name="Dima B."/>
            <person name="Sanchez-Garcia M."/>
            <person name="Sanchez-Ramirez S."/>
            <person name="Szollosi G.J."/>
            <person name="Szarkandi J.G."/>
            <person name="Papp V."/>
            <person name="Albert L."/>
            <person name="Andreopoulos W."/>
            <person name="Angelini C."/>
            <person name="Antonin V."/>
            <person name="Barry K.W."/>
            <person name="Bougher N.L."/>
            <person name="Buchanan P."/>
            <person name="Buyck B."/>
            <person name="Bense V."/>
            <person name="Catcheside P."/>
            <person name="Chovatia M."/>
            <person name="Cooper J."/>
            <person name="Damon W."/>
            <person name="Desjardin D."/>
            <person name="Finy P."/>
            <person name="Geml J."/>
            <person name="Haridas S."/>
            <person name="Hughes K."/>
            <person name="Justo A."/>
            <person name="Karasinski D."/>
            <person name="Kautmanova I."/>
            <person name="Kiss B."/>
            <person name="Kocsube S."/>
            <person name="Kotiranta H."/>
            <person name="LaButti K.M."/>
            <person name="Lechner B.E."/>
            <person name="Liimatainen K."/>
            <person name="Lipzen A."/>
            <person name="Lukacs Z."/>
            <person name="Mihaltcheva S."/>
            <person name="Morgado L.N."/>
            <person name="Niskanen T."/>
            <person name="Noordeloos M.E."/>
            <person name="Ohm R.A."/>
            <person name="Ortiz-Santana B."/>
            <person name="Ovrebo C."/>
            <person name="Racz N."/>
            <person name="Riley R."/>
            <person name="Savchenko A."/>
            <person name="Shiryaev A."/>
            <person name="Soop K."/>
            <person name="Spirin V."/>
            <person name="Szebenyi C."/>
            <person name="Tomsovsky M."/>
            <person name="Tulloss R.E."/>
            <person name="Uehling J."/>
            <person name="Grigoriev I.V."/>
            <person name="Vagvolgyi C."/>
            <person name="Papp T."/>
            <person name="Martin F.M."/>
            <person name="Miettinen O."/>
            <person name="Hibbett D.S."/>
            <person name="Nagy L.G."/>
        </authorList>
    </citation>
    <scope>NUCLEOTIDE SEQUENCE [LARGE SCALE GENOMIC DNA]</scope>
    <source>
        <strain evidence="2 3">FP101781</strain>
    </source>
</reference>
<feature type="coiled-coil region" evidence="1">
    <location>
        <begin position="10"/>
        <end position="44"/>
    </location>
</feature>
<evidence type="ECO:0000256" key="1">
    <source>
        <dbReference type="SAM" id="Coils"/>
    </source>
</evidence>
<organism evidence="2 3">
    <name type="scientific">Coprinellus micaceus</name>
    <name type="common">Glistening ink-cap mushroom</name>
    <name type="synonym">Coprinus micaceus</name>
    <dbReference type="NCBI Taxonomy" id="71717"/>
    <lineage>
        <taxon>Eukaryota</taxon>
        <taxon>Fungi</taxon>
        <taxon>Dikarya</taxon>
        <taxon>Basidiomycota</taxon>
        <taxon>Agaricomycotina</taxon>
        <taxon>Agaricomycetes</taxon>
        <taxon>Agaricomycetidae</taxon>
        <taxon>Agaricales</taxon>
        <taxon>Agaricineae</taxon>
        <taxon>Psathyrellaceae</taxon>
        <taxon>Coprinellus</taxon>
    </lineage>
</organism>
<keyword evidence="3" id="KW-1185">Reference proteome</keyword>
<accession>A0A4Y7TW00</accession>
<evidence type="ECO:0000313" key="2">
    <source>
        <dbReference type="EMBL" id="TEB37792.1"/>
    </source>
</evidence>
<keyword evidence="1" id="KW-0175">Coiled coil</keyword>
<comment type="caution">
    <text evidence="2">The sequence shown here is derived from an EMBL/GenBank/DDBJ whole genome shotgun (WGS) entry which is preliminary data.</text>
</comment>